<evidence type="ECO:0000313" key="2">
    <source>
        <dbReference type="EMBL" id="GAA4990114.1"/>
    </source>
</evidence>
<evidence type="ECO:0000313" key="3">
    <source>
        <dbReference type="Proteomes" id="UP001500466"/>
    </source>
</evidence>
<keyword evidence="3" id="KW-1185">Reference proteome</keyword>
<feature type="compositionally biased region" description="Pro residues" evidence="1">
    <location>
        <begin position="89"/>
        <end position="98"/>
    </location>
</feature>
<feature type="compositionally biased region" description="Low complexity" evidence="1">
    <location>
        <begin position="138"/>
        <end position="157"/>
    </location>
</feature>
<protein>
    <submittedName>
        <fullName evidence="2">Uncharacterized protein</fullName>
    </submittedName>
</protein>
<gene>
    <name evidence="2" type="ORF">GCM10023205_71720</name>
</gene>
<organism evidence="2 3">
    <name type="scientific">Yinghuangia aomiensis</name>
    <dbReference type="NCBI Taxonomy" id="676205"/>
    <lineage>
        <taxon>Bacteria</taxon>
        <taxon>Bacillati</taxon>
        <taxon>Actinomycetota</taxon>
        <taxon>Actinomycetes</taxon>
        <taxon>Kitasatosporales</taxon>
        <taxon>Streptomycetaceae</taxon>
        <taxon>Yinghuangia</taxon>
    </lineage>
</organism>
<comment type="caution">
    <text evidence="2">The sequence shown here is derived from an EMBL/GenBank/DDBJ whole genome shotgun (WGS) entry which is preliminary data.</text>
</comment>
<accession>A0ABP9I7V8</accession>
<feature type="compositionally biased region" description="Low complexity" evidence="1">
    <location>
        <begin position="1"/>
        <end position="38"/>
    </location>
</feature>
<sequence length="190" mass="19913">MARSPRSAARARTGAAAARPAAQPAAQGQQTQQGRARANTPQAPRRRGIVAWAQNRAARNDRPWAPHNRAPAPQYVPLPQRGAQQQGPPMLPPPPVAPRRPASPQQLAQAAEKGRPWAPQNRPQAVQAAPRPTVARDTAAPGMGAPRARARGAATPSPAAPPQAPPARGRATRAPRRGDNGQAPETQSGF</sequence>
<dbReference type="EMBL" id="BAABHS010000039">
    <property type="protein sequence ID" value="GAA4990114.1"/>
    <property type="molecule type" value="Genomic_DNA"/>
</dbReference>
<proteinExistence type="predicted"/>
<evidence type="ECO:0000256" key="1">
    <source>
        <dbReference type="SAM" id="MobiDB-lite"/>
    </source>
</evidence>
<feature type="region of interest" description="Disordered" evidence="1">
    <location>
        <begin position="1"/>
        <end position="190"/>
    </location>
</feature>
<dbReference type="Proteomes" id="UP001500466">
    <property type="component" value="Unassembled WGS sequence"/>
</dbReference>
<reference evidence="3" key="1">
    <citation type="journal article" date="2019" name="Int. J. Syst. Evol. Microbiol.">
        <title>The Global Catalogue of Microorganisms (GCM) 10K type strain sequencing project: providing services to taxonomists for standard genome sequencing and annotation.</title>
        <authorList>
            <consortium name="The Broad Institute Genomics Platform"/>
            <consortium name="The Broad Institute Genome Sequencing Center for Infectious Disease"/>
            <person name="Wu L."/>
            <person name="Ma J."/>
        </authorList>
    </citation>
    <scope>NUCLEOTIDE SEQUENCE [LARGE SCALE GENOMIC DNA]</scope>
    <source>
        <strain evidence="3">JCM 17986</strain>
    </source>
</reference>
<name>A0ABP9I7V8_9ACTN</name>